<feature type="domain" description="p-hydroxybenzoic acid efflux pump subunit AaeA alpha-helical hairpin" evidence="2">
    <location>
        <begin position="81"/>
        <end position="151"/>
    </location>
</feature>
<dbReference type="Gene3D" id="2.40.50.100">
    <property type="match status" value="1"/>
</dbReference>
<gene>
    <name evidence="4" type="ORF">IP92_00729</name>
</gene>
<evidence type="ECO:0000259" key="3">
    <source>
        <dbReference type="Pfam" id="PF25963"/>
    </source>
</evidence>
<dbReference type="PANTHER" id="PTHR30367">
    <property type="entry name" value="P-HYDROXYBENZOIC ACID EFFLUX PUMP SUBUNIT AAEA-RELATED"/>
    <property type="match status" value="1"/>
</dbReference>
<dbReference type="Pfam" id="PF25963">
    <property type="entry name" value="Beta-barrel_AAEA"/>
    <property type="match status" value="1"/>
</dbReference>
<accession>A0A562Q4S1</accession>
<dbReference type="InterPro" id="IPR058632">
    <property type="entry name" value="HH_AaeA"/>
</dbReference>
<evidence type="ECO:0000313" key="5">
    <source>
        <dbReference type="Proteomes" id="UP000315112"/>
    </source>
</evidence>
<sequence>MTLAVKLFRILATLLLASAALYAGKAGWDHYMESPWTRDARVKADVVTISADVAGIVTEVRVHDNQLVHKGDVLFVVDSERYENALATADAALAAQQVEKTRRGSEAKRRAALDAAVISAESRESAEYAVGTASAQYRAAAAAKHLAELNLHRTVVRAPVTGYVTNLHVYAGDFAAVGAPKLALIDSASFYVMGYFEETRLPLLKAGAPVDVRLMDGVALAGHIESVARGITDRDAATGRELLADVNPTFNWVRLAQRVPVRIAIDKLPQGVELVAGTTCTVTITQHPAAKKKVA</sequence>
<evidence type="ECO:0000259" key="2">
    <source>
        <dbReference type="Pfam" id="PF25878"/>
    </source>
</evidence>
<dbReference type="Pfam" id="PF25878">
    <property type="entry name" value="HH_AAEA_pHBA"/>
    <property type="match status" value="1"/>
</dbReference>
<feature type="signal peptide" evidence="1">
    <location>
        <begin position="1"/>
        <end position="22"/>
    </location>
</feature>
<proteinExistence type="predicted"/>
<dbReference type="GO" id="GO:0055085">
    <property type="term" value="P:transmembrane transport"/>
    <property type="evidence" value="ECO:0007669"/>
    <property type="project" value="InterPro"/>
</dbReference>
<reference evidence="4 5" key="1">
    <citation type="journal article" date="2015" name="Stand. Genomic Sci.">
        <title>Genomic Encyclopedia of Bacterial and Archaeal Type Strains, Phase III: the genomes of soil and plant-associated and newly described type strains.</title>
        <authorList>
            <person name="Whitman W.B."/>
            <person name="Woyke T."/>
            <person name="Klenk H.P."/>
            <person name="Zhou Y."/>
            <person name="Lilburn T.G."/>
            <person name="Beck B.J."/>
            <person name="De Vos P."/>
            <person name="Vandamme P."/>
            <person name="Eisen J.A."/>
            <person name="Garrity G."/>
            <person name="Hugenholtz P."/>
            <person name="Kyrpides N.C."/>
        </authorList>
    </citation>
    <scope>NUCLEOTIDE SEQUENCE [LARGE SCALE GENOMIC DNA]</scope>
    <source>
        <strain evidence="4 5">CGMCC 1.10685</strain>
    </source>
</reference>
<dbReference type="InterPro" id="IPR058634">
    <property type="entry name" value="AaeA-lik-b-barrel"/>
</dbReference>
<comment type="caution">
    <text evidence="4">The sequence shown here is derived from an EMBL/GenBank/DDBJ whole genome shotgun (WGS) entry which is preliminary data.</text>
</comment>
<dbReference type="InterPro" id="IPR050393">
    <property type="entry name" value="MFP_Efflux_Pump"/>
</dbReference>
<dbReference type="Proteomes" id="UP000315112">
    <property type="component" value="Unassembled WGS sequence"/>
</dbReference>
<dbReference type="RefSeq" id="WP_229418601.1">
    <property type="nucleotide sequence ID" value="NZ_CP046904.1"/>
</dbReference>
<feature type="domain" description="p-hydroxybenzoic acid efflux pump subunit AaeA-like beta-barrel" evidence="3">
    <location>
        <begin position="189"/>
        <end position="285"/>
    </location>
</feature>
<dbReference type="PANTHER" id="PTHR30367:SF12">
    <property type="entry name" value="P-HYDROXYBENZOIC ACID EFFLUX PUMP SUBUNIT AAEA"/>
    <property type="match status" value="1"/>
</dbReference>
<evidence type="ECO:0000256" key="1">
    <source>
        <dbReference type="SAM" id="SignalP"/>
    </source>
</evidence>
<protein>
    <submittedName>
        <fullName evidence="4">RND family efflux transporter MFP subunit</fullName>
    </submittedName>
</protein>
<name>A0A562Q4S1_9BURK</name>
<dbReference type="Gene3D" id="2.40.30.170">
    <property type="match status" value="1"/>
</dbReference>
<organism evidence="4 5">
    <name type="scientific">Pseudoduganella flava</name>
    <dbReference type="NCBI Taxonomy" id="871742"/>
    <lineage>
        <taxon>Bacteria</taxon>
        <taxon>Pseudomonadati</taxon>
        <taxon>Pseudomonadota</taxon>
        <taxon>Betaproteobacteria</taxon>
        <taxon>Burkholderiales</taxon>
        <taxon>Oxalobacteraceae</taxon>
        <taxon>Telluria group</taxon>
        <taxon>Pseudoduganella</taxon>
    </lineage>
</organism>
<feature type="chain" id="PRO_5022225992" evidence="1">
    <location>
        <begin position="23"/>
        <end position="295"/>
    </location>
</feature>
<evidence type="ECO:0000313" key="4">
    <source>
        <dbReference type="EMBL" id="TWI51741.1"/>
    </source>
</evidence>
<keyword evidence="1" id="KW-0732">Signal</keyword>
<dbReference type="AlphaFoldDB" id="A0A562Q4S1"/>
<dbReference type="SUPFAM" id="SSF111369">
    <property type="entry name" value="HlyD-like secretion proteins"/>
    <property type="match status" value="1"/>
</dbReference>
<dbReference type="EMBL" id="VLKW01000001">
    <property type="protein sequence ID" value="TWI51741.1"/>
    <property type="molecule type" value="Genomic_DNA"/>
</dbReference>